<name>A0A1X7BPW0_9RHOB</name>
<dbReference type="InterPro" id="IPR029753">
    <property type="entry name" value="D-isomer_DH_CS"/>
</dbReference>
<dbReference type="OrthoDB" id="9793626at2"/>
<dbReference type="EMBL" id="FWXB01000004">
    <property type="protein sequence ID" value="SMC11631.1"/>
    <property type="molecule type" value="Genomic_DNA"/>
</dbReference>
<gene>
    <name evidence="7" type="ORF">ROA7745_01446</name>
</gene>
<feature type="domain" description="D-isomer specific 2-hydroxyacid dehydrogenase NAD-binding" evidence="6">
    <location>
        <begin position="111"/>
        <end position="292"/>
    </location>
</feature>
<evidence type="ECO:0000313" key="7">
    <source>
        <dbReference type="EMBL" id="SMC11631.1"/>
    </source>
</evidence>
<proteinExistence type="inferred from homology"/>
<dbReference type="GO" id="GO:0008465">
    <property type="term" value="F:hydroxypyruvate reductase (NADH) activity"/>
    <property type="evidence" value="ECO:0007669"/>
    <property type="project" value="UniProtKB-EC"/>
</dbReference>
<keyword evidence="3" id="KW-0520">NAD</keyword>
<dbReference type="SUPFAM" id="SSF52283">
    <property type="entry name" value="Formate/glycerate dehydrogenase catalytic domain-like"/>
    <property type="match status" value="1"/>
</dbReference>
<dbReference type="Pfam" id="PF00389">
    <property type="entry name" value="2-Hacid_dh"/>
    <property type="match status" value="1"/>
</dbReference>
<protein>
    <submittedName>
        <fullName evidence="7">Glycerate dehydrogenase</fullName>
        <ecNumber evidence="7">1.1.1.29</ecNumber>
    </submittedName>
</protein>
<evidence type="ECO:0000256" key="4">
    <source>
        <dbReference type="RuleBase" id="RU003719"/>
    </source>
</evidence>
<dbReference type="PANTHER" id="PTHR10996:SF283">
    <property type="entry name" value="GLYOXYLATE_HYDROXYPYRUVATE REDUCTASE B"/>
    <property type="match status" value="1"/>
</dbReference>
<organism evidence="7 8">
    <name type="scientific">Roseovarius aestuarii</name>
    <dbReference type="NCBI Taxonomy" id="475083"/>
    <lineage>
        <taxon>Bacteria</taxon>
        <taxon>Pseudomonadati</taxon>
        <taxon>Pseudomonadota</taxon>
        <taxon>Alphaproteobacteria</taxon>
        <taxon>Rhodobacterales</taxon>
        <taxon>Roseobacteraceae</taxon>
        <taxon>Roseovarius</taxon>
    </lineage>
</organism>
<dbReference type="EC" id="1.1.1.29" evidence="7"/>
<reference evidence="7 8" key="1">
    <citation type="submission" date="2017-03" db="EMBL/GenBank/DDBJ databases">
        <authorList>
            <person name="Afonso C.L."/>
            <person name="Miller P.J."/>
            <person name="Scott M.A."/>
            <person name="Spackman E."/>
            <person name="Goraichik I."/>
            <person name="Dimitrov K.M."/>
            <person name="Suarez D.L."/>
            <person name="Swayne D.E."/>
        </authorList>
    </citation>
    <scope>NUCLEOTIDE SEQUENCE [LARGE SCALE GENOMIC DNA]</scope>
    <source>
        <strain evidence="7 8">CECT 7745</strain>
    </source>
</reference>
<dbReference type="Gene3D" id="3.40.50.720">
    <property type="entry name" value="NAD(P)-binding Rossmann-like Domain"/>
    <property type="match status" value="2"/>
</dbReference>
<dbReference type="GO" id="GO:0030267">
    <property type="term" value="F:glyoxylate reductase (NADPH) activity"/>
    <property type="evidence" value="ECO:0007669"/>
    <property type="project" value="TreeGrafter"/>
</dbReference>
<keyword evidence="2 4" id="KW-0560">Oxidoreductase</keyword>
<dbReference type="FunFam" id="3.40.50.720:FF:000203">
    <property type="entry name" value="D-3-phosphoglycerate dehydrogenase (SerA)"/>
    <property type="match status" value="1"/>
</dbReference>
<dbReference type="GO" id="GO:0005829">
    <property type="term" value="C:cytosol"/>
    <property type="evidence" value="ECO:0007669"/>
    <property type="project" value="TreeGrafter"/>
</dbReference>
<dbReference type="InterPro" id="IPR036291">
    <property type="entry name" value="NAD(P)-bd_dom_sf"/>
</dbReference>
<keyword evidence="8" id="KW-1185">Reference proteome</keyword>
<evidence type="ECO:0000256" key="3">
    <source>
        <dbReference type="ARBA" id="ARBA00023027"/>
    </source>
</evidence>
<evidence type="ECO:0000259" key="5">
    <source>
        <dbReference type="Pfam" id="PF00389"/>
    </source>
</evidence>
<dbReference type="Pfam" id="PF02826">
    <property type="entry name" value="2-Hacid_dh_C"/>
    <property type="match status" value="1"/>
</dbReference>
<dbReference type="InterPro" id="IPR006139">
    <property type="entry name" value="D-isomer_2_OHA_DH_cat_dom"/>
</dbReference>
<dbReference type="PANTHER" id="PTHR10996">
    <property type="entry name" value="2-HYDROXYACID DEHYDROGENASE-RELATED"/>
    <property type="match status" value="1"/>
</dbReference>
<evidence type="ECO:0000259" key="6">
    <source>
        <dbReference type="Pfam" id="PF02826"/>
    </source>
</evidence>
<dbReference type="InterPro" id="IPR006140">
    <property type="entry name" value="D-isomer_DH_NAD-bd"/>
</dbReference>
<evidence type="ECO:0000256" key="2">
    <source>
        <dbReference type="ARBA" id="ARBA00023002"/>
    </source>
</evidence>
<dbReference type="CDD" id="cd05301">
    <property type="entry name" value="GDH"/>
    <property type="match status" value="1"/>
</dbReference>
<evidence type="ECO:0000313" key="8">
    <source>
        <dbReference type="Proteomes" id="UP000193224"/>
    </source>
</evidence>
<comment type="similarity">
    <text evidence="1 4">Belongs to the D-isomer specific 2-hydroxyacid dehydrogenase family.</text>
</comment>
<dbReference type="Proteomes" id="UP000193224">
    <property type="component" value="Unassembled WGS sequence"/>
</dbReference>
<dbReference type="AlphaFoldDB" id="A0A1X7BPW0"/>
<accession>A0A1X7BPW0</accession>
<dbReference type="SUPFAM" id="SSF51735">
    <property type="entry name" value="NAD(P)-binding Rossmann-fold domains"/>
    <property type="match status" value="1"/>
</dbReference>
<feature type="domain" description="D-isomer specific 2-hydroxyacid dehydrogenase catalytic" evidence="5">
    <location>
        <begin position="6"/>
        <end position="323"/>
    </location>
</feature>
<dbReference type="RefSeq" id="WP_085799793.1">
    <property type="nucleotide sequence ID" value="NZ_FWXB01000004.1"/>
</dbReference>
<dbReference type="GO" id="GO:0051287">
    <property type="term" value="F:NAD binding"/>
    <property type="evidence" value="ECO:0007669"/>
    <property type="project" value="InterPro"/>
</dbReference>
<dbReference type="InterPro" id="IPR050223">
    <property type="entry name" value="D-isomer_2-hydroxyacid_DH"/>
</dbReference>
<evidence type="ECO:0000256" key="1">
    <source>
        <dbReference type="ARBA" id="ARBA00005854"/>
    </source>
</evidence>
<dbReference type="PROSITE" id="PS00671">
    <property type="entry name" value="D_2_HYDROXYACID_DH_3"/>
    <property type="match status" value="1"/>
</dbReference>
<sequence>MSTPKILITRRWPQETLDRVAKVGDVTFRDPDTTMSHDEFMAAAREYDVIMPTVSDKIPAEFYPAAKGKVKILASYGVGYNHIDVDAARANDIAVTNTPDVLTDCTADLAMGLLLAAARRIGEGERETRAGKWEGWRPTHMIGKKVSGATLGIIGFGRIGQAMAKRAHFGFGMKIVFQDAWQVPDDIKAAAGNATQLSSINEVAAHSDFLSLHCPGGADTFKLINAEVFGAMKKGCILVNSARGDVVDEDALFDALDSGKLTAAGLDVFMGEPALDPRFLNYENLVLAPHLGSATDGTRDAMGHRAIDNLEAFLAGEKPRDLVS</sequence>